<dbReference type="InterPro" id="IPR001789">
    <property type="entry name" value="Sig_transdc_resp-reg_receiver"/>
</dbReference>
<dbReference type="InterPro" id="IPR011006">
    <property type="entry name" value="CheY-like_superfamily"/>
</dbReference>
<dbReference type="Gene3D" id="1.10.287.130">
    <property type="match status" value="1"/>
</dbReference>
<dbReference type="Pfam" id="PF02518">
    <property type="entry name" value="HATPase_c"/>
    <property type="match status" value="1"/>
</dbReference>
<dbReference type="Gene3D" id="3.30.450.20">
    <property type="entry name" value="PAS domain"/>
    <property type="match status" value="5"/>
</dbReference>
<keyword evidence="5" id="KW-0808">Transferase</keyword>
<evidence type="ECO:0000259" key="11">
    <source>
        <dbReference type="PROSITE" id="PS50110"/>
    </source>
</evidence>
<dbReference type="EMBL" id="JACOON010000001">
    <property type="protein sequence ID" value="MBC5647417.1"/>
    <property type="molecule type" value="Genomic_DNA"/>
</dbReference>
<name>A0ABR7ECB5_9FIRM</name>
<gene>
    <name evidence="13" type="ORF">H8S18_03620</name>
</gene>
<evidence type="ECO:0000256" key="7">
    <source>
        <dbReference type="ARBA" id="ARBA00023012"/>
    </source>
</evidence>
<evidence type="ECO:0000256" key="9">
    <source>
        <dbReference type="PROSITE-ProRule" id="PRU00169"/>
    </source>
</evidence>
<dbReference type="SUPFAM" id="SSF55874">
    <property type="entry name" value="ATPase domain of HSP90 chaperone/DNA topoisomerase II/histidine kinase"/>
    <property type="match status" value="1"/>
</dbReference>
<dbReference type="CDD" id="cd17546">
    <property type="entry name" value="REC_hyHK_CKI1_RcsC-like"/>
    <property type="match status" value="1"/>
</dbReference>
<evidence type="ECO:0000256" key="6">
    <source>
        <dbReference type="ARBA" id="ARBA00022777"/>
    </source>
</evidence>
<dbReference type="InterPro" id="IPR000700">
    <property type="entry name" value="PAS-assoc_C"/>
</dbReference>
<reference evidence="13 14" key="1">
    <citation type="submission" date="2020-08" db="EMBL/GenBank/DDBJ databases">
        <title>Genome public.</title>
        <authorList>
            <person name="Liu C."/>
            <person name="Sun Q."/>
        </authorList>
    </citation>
    <scope>NUCLEOTIDE SEQUENCE [LARGE SCALE GENOMIC DNA]</scope>
    <source>
        <strain evidence="13 14">NSJ-35</strain>
    </source>
</reference>
<dbReference type="InterPro" id="IPR013655">
    <property type="entry name" value="PAS_fold_3"/>
</dbReference>
<feature type="domain" description="PAC" evidence="12">
    <location>
        <begin position="443"/>
        <end position="494"/>
    </location>
</feature>
<evidence type="ECO:0000259" key="12">
    <source>
        <dbReference type="PROSITE" id="PS50113"/>
    </source>
</evidence>
<dbReference type="EC" id="2.7.13.3" evidence="2"/>
<dbReference type="PRINTS" id="PR00344">
    <property type="entry name" value="BCTRLSENSOR"/>
</dbReference>
<dbReference type="InterPro" id="IPR003661">
    <property type="entry name" value="HisK_dim/P_dom"/>
</dbReference>
<dbReference type="InterPro" id="IPR005467">
    <property type="entry name" value="His_kinase_dom"/>
</dbReference>
<protein>
    <recommendedName>
        <fullName evidence="3">Stage 0 sporulation protein A homolog</fullName>
        <ecNumber evidence="2">2.7.13.3</ecNumber>
    </recommendedName>
</protein>
<evidence type="ECO:0000256" key="5">
    <source>
        <dbReference type="ARBA" id="ARBA00022679"/>
    </source>
</evidence>
<dbReference type="Pfam" id="PF08447">
    <property type="entry name" value="PAS_3"/>
    <property type="match status" value="1"/>
</dbReference>
<comment type="caution">
    <text evidence="13">The sequence shown here is derived from an EMBL/GenBank/DDBJ whole genome shotgun (WGS) entry which is preliminary data.</text>
</comment>
<evidence type="ECO:0000256" key="1">
    <source>
        <dbReference type="ARBA" id="ARBA00000085"/>
    </source>
</evidence>
<dbReference type="CDD" id="cd00082">
    <property type="entry name" value="HisKA"/>
    <property type="match status" value="1"/>
</dbReference>
<dbReference type="CDD" id="cd16922">
    <property type="entry name" value="HATPase_EvgS-ArcB-TorS-like"/>
    <property type="match status" value="1"/>
</dbReference>
<dbReference type="CDD" id="cd00130">
    <property type="entry name" value="PAS"/>
    <property type="match status" value="2"/>
</dbReference>
<keyword evidence="6" id="KW-0418">Kinase</keyword>
<organism evidence="13 14">
    <name type="scientific">Christensenella tenuis</name>
    <dbReference type="NCBI Taxonomy" id="2763033"/>
    <lineage>
        <taxon>Bacteria</taxon>
        <taxon>Bacillati</taxon>
        <taxon>Bacillota</taxon>
        <taxon>Clostridia</taxon>
        <taxon>Christensenellales</taxon>
        <taxon>Christensenellaceae</taxon>
        <taxon>Christensenella</taxon>
    </lineage>
</organism>
<keyword evidence="4 9" id="KW-0597">Phosphoprotein</keyword>
<accession>A0ABR7ECB5</accession>
<feature type="modified residue" description="4-aspartylphosphate" evidence="9">
    <location>
        <position position="1479"/>
    </location>
</feature>
<feature type="domain" description="PAC" evidence="12">
    <location>
        <begin position="967"/>
        <end position="1019"/>
    </location>
</feature>
<dbReference type="PANTHER" id="PTHR43047:SF64">
    <property type="entry name" value="HISTIDINE KINASE CONTAINING CHEY-HOMOLOGOUS RECEIVER DOMAIN AND PAS DOMAIN-RELATED"/>
    <property type="match status" value="1"/>
</dbReference>
<dbReference type="Pfam" id="PF00512">
    <property type="entry name" value="HisKA"/>
    <property type="match status" value="1"/>
</dbReference>
<dbReference type="Proteomes" id="UP000606889">
    <property type="component" value="Unassembled WGS sequence"/>
</dbReference>
<dbReference type="SMART" id="SM00448">
    <property type="entry name" value="REC"/>
    <property type="match status" value="1"/>
</dbReference>
<dbReference type="PROSITE" id="PS50109">
    <property type="entry name" value="HIS_KIN"/>
    <property type="match status" value="1"/>
</dbReference>
<sequence length="1550" mass="179947">MEENALITVLNHLPDMAIYVIRQDNHHILYFNDRVRKVTPEVELGRACHDLWKGMCRNCPLHEIGQNESNTTVSYNEPFGKAVNISATRIMWEDKIPAFIISITPYIQTEKEIELEQEKLQLAAAVSQIYPMVISVNLTRNRFAMVEYEYFDAKAAPEEGNFDELIEIGVETMHPNFKEEFRNKFSRERLLENFADGKREIYMEHRQMGDDGQYHWTNTRVMQVDNPFSDDILEITLCQNIDSLKNTEEELQNSLKIACEHSGGMTGKYLVTDSHIFLLEASRKYFEFFDTKLDDYRETIFLGVPPRRAKEYTELICKAGASRENVDLEIPFVMNGNMTWLQVQAGCIGEQDGWPVYFGTILDITKRKQMEIEREVTYNSMPGGVAKIVIDEDMTIQEANGTFYDMLGTTPEQCGNWISLVYPEDRDNIRVLLREQVEKDCSIFTEYRMKRTDGRFIWVHVEGKKIGEQKGKPIYLVVVVNITEQKEAQIKLEKEQARYRVAVETSADVLFEYVNETDTFYVYQNNESTSGAPLGEKNCLVHYLRDLEKYDIVYPDDIPSVRKIMQGDSRRMEIRLRRPGTKKFVWYFFQGDALREGDKILRVIGTLRNIDKIKENENKSEFLQRMFDFVCNKDYQMMAILEPKTWICHCPYQSKGSPFYKTGIHDFHTQIRLFIARFVLPEDRERVEKELKPEEILSRLKAEDDEYNVYFRMAEHSGEYRWKSMTFSYFRQDRNMIFMALRDIQTIRNAKFKERIANETLEVALNRIYDEVLYVDLKKNKIVYRKSNNKYQRIANSNKMFFEQSALPYIHSADKQLYRKNMNCERLTKRLAEKGSIHFQCRRKGEDGLYHWVSTTVVRTDYSDGIAAMVLVRTIDNQKQMEQDKEEFTMGITALLDECITLNVTEGTFVARKTNETWGDVAREGLFEPANKAYCDKTVHPEDRAAFRNIFSLKGIRRQLQAGHRKISREIRRLAPDGTYHWVEMTVVAIENKVGDDIKAILTYRDIHALKVAQEEEENTNRRLAAATARLYRTVYEGDLNTGMLYRWKNTLGTLKKEPAQCTLEEHFTHVAEEIIHPEYKEDYRERFSVQALYEAFAQGKQEIYLEAPRKMPDGTYRWHSMQAQVIRRDDKWFTIMMYLKDLDDAKKAEEREHAALVDALYLAESANKAKMDFFSRMSHDIRTPMNGIIGMTNIAAMHVENAKTKECLEKIGISAHFLLSLINDFLDMSKIESGKMQIENRIFRIEDLTDSLSAVLQTQINQKKQTLHIKVSPNVGDVYIGDMLRLNQVLMNLLGNAIKYTQEGGEIGLLISAKHSRNDMTMIRFEVWDNGIGMSQEFLDKLYDPFEQENPDSGRVFQGTGLGLTITRNLVHLMHGQIYASSTLGEGSRFQVELPLHNKTAAAEQKEWEMEEFTESVNGLSFQGENILLVEDNEINLEIAQALLEMKGFCVETAVNGQEALDKFTVAPEGHFKAILMDIRMPVMDGLEATERIRGLKKKDARSVAIIAMTANAFQEEIETAKQAGMDEYLTKPIDTPALFRILQRYVKS</sequence>
<dbReference type="Gene3D" id="3.30.565.10">
    <property type="entry name" value="Histidine kinase-like ATPase, C-terminal domain"/>
    <property type="match status" value="1"/>
</dbReference>
<evidence type="ECO:0000256" key="8">
    <source>
        <dbReference type="ARBA" id="ARBA00024867"/>
    </source>
</evidence>
<evidence type="ECO:0000259" key="10">
    <source>
        <dbReference type="PROSITE" id="PS50109"/>
    </source>
</evidence>
<keyword evidence="14" id="KW-1185">Reference proteome</keyword>
<evidence type="ECO:0000256" key="4">
    <source>
        <dbReference type="ARBA" id="ARBA00022553"/>
    </source>
</evidence>
<evidence type="ECO:0000256" key="2">
    <source>
        <dbReference type="ARBA" id="ARBA00012438"/>
    </source>
</evidence>
<dbReference type="InterPro" id="IPR036890">
    <property type="entry name" value="HATPase_C_sf"/>
</dbReference>
<dbReference type="SMART" id="SM00086">
    <property type="entry name" value="PAC"/>
    <property type="match status" value="5"/>
</dbReference>
<proteinExistence type="predicted"/>
<evidence type="ECO:0000313" key="13">
    <source>
        <dbReference type="EMBL" id="MBC5647417.1"/>
    </source>
</evidence>
<dbReference type="Gene3D" id="3.40.50.2300">
    <property type="match status" value="1"/>
</dbReference>
<feature type="domain" description="PAC" evidence="12">
    <location>
        <begin position="324"/>
        <end position="376"/>
    </location>
</feature>
<comment type="function">
    <text evidence="8">May play the central regulatory role in sporulation. It may be an element of the effector pathway responsible for the activation of sporulation genes in response to nutritional stress. Spo0A may act in concert with spo0H (a sigma factor) to control the expression of some genes that are critical to the sporulation process.</text>
</comment>
<dbReference type="InterPro" id="IPR001610">
    <property type="entry name" value="PAC"/>
</dbReference>
<dbReference type="InterPro" id="IPR035965">
    <property type="entry name" value="PAS-like_dom_sf"/>
</dbReference>
<dbReference type="PANTHER" id="PTHR43047">
    <property type="entry name" value="TWO-COMPONENT HISTIDINE PROTEIN KINASE"/>
    <property type="match status" value="1"/>
</dbReference>
<dbReference type="InterPro" id="IPR000014">
    <property type="entry name" value="PAS"/>
</dbReference>
<dbReference type="SMART" id="SM00387">
    <property type="entry name" value="HATPase_c"/>
    <property type="match status" value="1"/>
</dbReference>
<keyword evidence="7" id="KW-0902">Two-component regulatory system</keyword>
<dbReference type="SMART" id="SM00388">
    <property type="entry name" value="HisKA"/>
    <property type="match status" value="1"/>
</dbReference>
<dbReference type="SUPFAM" id="SSF47384">
    <property type="entry name" value="Homodimeric domain of signal transducing histidine kinase"/>
    <property type="match status" value="1"/>
</dbReference>
<dbReference type="SUPFAM" id="SSF52172">
    <property type="entry name" value="CheY-like"/>
    <property type="match status" value="1"/>
</dbReference>
<dbReference type="Pfam" id="PF00072">
    <property type="entry name" value="Response_reg"/>
    <property type="match status" value="1"/>
</dbReference>
<dbReference type="InterPro" id="IPR004358">
    <property type="entry name" value="Sig_transdc_His_kin-like_C"/>
</dbReference>
<feature type="domain" description="Histidine kinase" evidence="10">
    <location>
        <begin position="1177"/>
        <end position="1399"/>
    </location>
</feature>
<dbReference type="SUPFAM" id="SSF55785">
    <property type="entry name" value="PYP-like sensor domain (PAS domain)"/>
    <property type="match status" value="5"/>
</dbReference>
<dbReference type="InterPro" id="IPR036097">
    <property type="entry name" value="HisK_dim/P_sf"/>
</dbReference>
<dbReference type="PROSITE" id="PS50110">
    <property type="entry name" value="RESPONSE_REGULATORY"/>
    <property type="match status" value="1"/>
</dbReference>
<comment type="catalytic activity">
    <reaction evidence="1">
        <text>ATP + protein L-histidine = ADP + protein N-phospho-L-histidine.</text>
        <dbReference type="EC" id="2.7.13.3"/>
    </reaction>
</comment>
<dbReference type="NCBIfam" id="TIGR00229">
    <property type="entry name" value="sensory_box"/>
    <property type="match status" value="2"/>
</dbReference>
<dbReference type="InterPro" id="IPR003594">
    <property type="entry name" value="HATPase_dom"/>
</dbReference>
<feature type="domain" description="Response regulatory" evidence="11">
    <location>
        <begin position="1427"/>
        <end position="1548"/>
    </location>
</feature>
<dbReference type="Pfam" id="PF13426">
    <property type="entry name" value="PAS_9"/>
    <property type="match status" value="2"/>
</dbReference>
<dbReference type="PROSITE" id="PS50113">
    <property type="entry name" value="PAC"/>
    <property type="match status" value="3"/>
</dbReference>
<evidence type="ECO:0000313" key="14">
    <source>
        <dbReference type="Proteomes" id="UP000606889"/>
    </source>
</evidence>
<evidence type="ECO:0000256" key="3">
    <source>
        <dbReference type="ARBA" id="ARBA00018672"/>
    </source>
</evidence>